<dbReference type="Proteomes" id="UP001064048">
    <property type="component" value="Chromosome 28"/>
</dbReference>
<dbReference type="EMBL" id="CM046128">
    <property type="protein sequence ID" value="KAI8433239.1"/>
    <property type="molecule type" value="Genomic_DNA"/>
</dbReference>
<evidence type="ECO:0000313" key="1">
    <source>
        <dbReference type="EMBL" id="KAI8433239.1"/>
    </source>
</evidence>
<gene>
    <name evidence="1" type="ORF">MSG28_015315</name>
</gene>
<comment type="caution">
    <text evidence="1">The sequence shown here is derived from an EMBL/GenBank/DDBJ whole genome shotgun (WGS) entry which is preliminary data.</text>
</comment>
<evidence type="ECO:0000313" key="2">
    <source>
        <dbReference type="Proteomes" id="UP001064048"/>
    </source>
</evidence>
<accession>A0ACC0KA90</accession>
<name>A0ACC0KA90_CHOFU</name>
<reference evidence="1 2" key="1">
    <citation type="journal article" date="2022" name="Genome Biol. Evol.">
        <title>The Spruce Budworm Genome: Reconstructing the Evolutionary History of Antifreeze Proteins.</title>
        <authorList>
            <person name="Beliveau C."/>
            <person name="Gagne P."/>
            <person name="Picq S."/>
            <person name="Vernygora O."/>
            <person name="Keeling C.I."/>
            <person name="Pinkney K."/>
            <person name="Doucet D."/>
            <person name="Wen F."/>
            <person name="Johnston J.S."/>
            <person name="Maaroufi H."/>
            <person name="Boyle B."/>
            <person name="Laroche J."/>
            <person name="Dewar K."/>
            <person name="Juretic N."/>
            <person name="Blackburn G."/>
            <person name="Nisole A."/>
            <person name="Brunet B."/>
            <person name="Brandao M."/>
            <person name="Lumley L."/>
            <person name="Duan J."/>
            <person name="Quan G."/>
            <person name="Lucarotti C.J."/>
            <person name="Roe A.D."/>
            <person name="Sperling F.A.H."/>
            <person name="Levesque R.C."/>
            <person name="Cusson M."/>
        </authorList>
    </citation>
    <scope>NUCLEOTIDE SEQUENCE [LARGE SCALE GENOMIC DNA]</scope>
    <source>
        <strain evidence="1">Glfc:IPQL:Cfum</strain>
    </source>
</reference>
<keyword evidence="2" id="KW-1185">Reference proteome</keyword>
<sequence>MSKGPSGYAGEHYPKDKVFRKRDPAEMQDKTAAPSGDAGPDDKKKKDAGGQKGKGKKGEDVAEEELPKTDSQILAEEAEYRAMLRRTRFKRQWPEVTKVKIRTRPWHPPPPPQRIPQPMTVKAKDAWKCSRCLGTALTNYMVPLNPEIVTEIQNPKFNTQAQKKCTPNKSIDNVTVRTKRADQLSTSSLQTPYSSLDGSLDSSLDNSVQSMPNVIESSQASDLKDTVEVLKTQLNSAHEEILNLNAEITRLSRNQADLERQIITLKSLLVEETPNRRSTPKHSKKASKKSNTATSTPVHEKQPPETMMKTLVNFGTKPPTLTQEEQPLFNPEPEQGVFPEGLKVSIVKPLYKKGKTDDLDSYRQITLVSVLSKIFEKAMHARITAFCNKHNIIKDEQNGFQQGKSTSLAVFITWRGIAVVSAPLKGARSQMVELPELTTRRWVPPYRRRRRPRPRRMRVPPEEVTREMYECNRLRRIWHNFMKVDKNKMMLQGSIACNSKRYSSTHCGSQTGCIAVACRVLLQEKASSELTRRDVDELIETGDRFYHQCMVALKCYKGMGRRQ</sequence>
<proteinExistence type="predicted"/>
<protein>
    <submittedName>
        <fullName evidence="1">Uncharacterized protein</fullName>
    </submittedName>
</protein>
<organism evidence="1 2">
    <name type="scientific">Choristoneura fumiferana</name>
    <name type="common">Spruce budworm moth</name>
    <name type="synonym">Archips fumiferana</name>
    <dbReference type="NCBI Taxonomy" id="7141"/>
    <lineage>
        <taxon>Eukaryota</taxon>
        <taxon>Metazoa</taxon>
        <taxon>Ecdysozoa</taxon>
        <taxon>Arthropoda</taxon>
        <taxon>Hexapoda</taxon>
        <taxon>Insecta</taxon>
        <taxon>Pterygota</taxon>
        <taxon>Neoptera</taxon>
        <taxon>Endopterygota</taxon>
        <taxon>Lepidoptera</taxon>
        <taxon>Glossata</taxon>
        <taxon>Ditrysia</taxon>
        <taxon>Tortricoidea</taxon>
        <taxon>Tortricidae</taxon>
        <taxon>Tortricinae</taxon>
        <taxon>Choristoneura</taxon>
    </lineage>
</organism>